<accession>A0A0K1EQS2</accession>
<sequence>MFLMLSKGPRKTTRSKSNRNRAKFKAKNRGRRNRVYGRT</sequence>
<organism evidence="2 3">
    <name type="scientific">Chondromyces crocatus</name>
    <dbReference type="NCBI Taxonomy" id="52"/>
    <lineage>
        <taxon>Bacteria</taxon>
        <taxon>Pseudomonadati</taxon>
        <taxon>Myxococcota</taxon>
        <taxon>Polyangia</taxon>
        <taxon>Polyangiales</taxon>
        <taxon>Polyangiaceae</taxon>
        <taxon>Chondromyces</taxon>
    </lineage>
</organism>
<dbReference type="AlphaFoldDB" id="A0A0K1EQS2"/>
<protein>
    <submittedName>
        <fullName evidence="2">Uncharacterized protein</fullName>
    </submittedName>
</protein>
<dbReference type="Proteomes" id="UP000067626">
    <property type="component" value="Chromosome"/>
</dbReference>
<reference evidence="2 3" key="1">
    <citation type="submission" date="2015-07" db="EMBL/GenBank/DDBJ databases">
        <title>Genome analysis of myxobacterium Chondromyces crocatus Cm c5 reveals a high potential for natural compound synthesis and the genetic basis for the loss of fruiting body formation.</title>
        <authorList>
            <person name="Zaburannyi N."/>
            <person name="Bunk B."/>
            <person name="Maier J."/>
            <person name="Overmann J."/>
            <person name="Mueller R."/>
        </authorList>
    </citation>
    <scope>NUCLEOTIDE SEQUENCE [LARGE SCALE GENOMIC DNA]</scope>
    <source>
        <strain evidence="2 3">Cm c5</strain>
    </source>
</reference>
<keyword evidence="3" id="KW-1185">Reference proteome</keyword>
<dbReference type="EMBL" id="CP012159">
    <property type="protein sequence ID" value="AKT43275.1"/>
    <property type="molecule type" value="Genomic_DNA"/>
</dbReference>
<proteinExistence type="predicted"/>
<feature type="compositionally biased region" description="Basic residues" evidence="1">
    <location>
        <begin position="8"/>
        <end position="39"/>
    </location>
</feature>
<dbReference type="KEGG" id="ccro:CMC5_075070"/>
<evidence type="ECO:0000313" key="3">
    <source>
        <dbReference type="Proteomes" id="UP000067626"/>
    </source>
</evidence>
<name>A0A0K1EQS2_CHOCO</name>
<feature type="region of interest" description="Disordered" evidence="1">
    <location>
        <begin position="1"/>
        <end position="39"/>
    </location>
</feature>
<evidence type="ECO:0000256" key="1">
    <source>
        <dbReference type="SAM" id="MobiDB-lite"/>
    </source>
</evidence>
<gene>
    <name evidence="2" type="ORF">CMC5_075070</name>
</gene>
<evidence type="ECO:0000313" key="2">
    <source>
        <dbReference type="EMBL" id="AKT43275.1"/>
    </source>
</evidence>